<accession>A0AAW1QCW3</accession>
<feature type="compositionally biased region" description="Polar residues" evidence="2">
    <location>
        <begin position="75"/>
        <end position="88"/>
    </location>
</feature>
<gene>
    <name evidence="3" type="ORF">WJX74_007856</name>
</gene>
<feature type="region of interest" description="Disordered" evidence="2">
    <location>
        <begin position="1"/>
        <end position="20"/>
    </location>
</feature>
<evidence type="ECO:0000313" key="4">
    <source>
        <dbReference type="Proteomes" id="UP001438707"/>
    </source>
</evidence>
<dbReference type="AlphaFoldDB" id="A0AAW1QCW3"/>
<keyword evidence="1" id="KW-0175">Coiled coil</keyword>
<protein>
    <submittedName>
        <fullName evidence="3">Uncharacterized protein</fullName>
    </submittedName>
</protein>
<evidence type="ECO:0000256" key="1">
    <source>
        <dbReference type="SAM" id="Coils"/>
    </source>
</evidence>
<dbReference type="EMBL" id="JALJOS010000052">
    <property type="protein sequence ID" value="KAK9818959.1"/>
    <property type="molecule type" value="Genomic_DNA"/>
</dbReference>
<feature type="coiled-coil region" evidence="1">
    <location>
        <begin position="39"/>
        <end position="66"/>
    </location>
</feature>
<evidence type="ECO:0000313" key="3">
    <source>
        <dbReference type="EMBL" id="KAK9818959.1"/>
    </source>
</evidence>
<sequence>MPGPRKRPRKPPAPRQQGVTAQEILITCQEVQPLLEGLQESVKAEIQRLEVEDHQLRQQLKLYQADEDHALARPDSSQIGQPHTSCGSTHGEAVQYKRPSGDCISDLLPSVNAAEPPLPDDANEPVSNNQEAGQHAVQRASAPLMTSATASLGRPGESVIPPVLALDLVQQRGTMASPAASTAATIAKLSPAAGALSLSGVITESI</sequence>
<evidence type="ECO:0000256" key="2">
    <source>
        <dbReference type="SAM" id="MobiDB-lite"/>
    </source>
</evidence>
<organism evidence="3 4">
    <name type="scientific">Apatococcus lobatus</name>
    <dbReference type="NCBI Taxonomy" id="904363"/>
    <lineage>
        <taxon>Eukaryota</taxon>
        <taxon>Viridiplantae</taxon>
        <taxon>Chlorophyta</taxon>
        <taxon>core chlorophytes</taxon>
        <taxon>Trebouxiophyceae</taxon>
        <taxon>Chlorellales</taxon>
        <taxon>Chlorellaceae</taxon>
        <taxon>Apatococcus</taxon>
    </lineage>
</organism>
<dbReference type="Proteomes" id="UP001438707">
    <property type="component" value="Unassembled WGS sequence"/>
</dbReference>
<reference evidence="3 4" key="1">
    <citation type="journal article" date="2024" name="Nat. Commun.">
        <title>Phylogenomics reveals the evolutionary origins of lichenization in chlorophyte algae.</title>
        <authorList>
            <person name="Puginier C."/>
            <person name="Libourel C."/>
            <person name="Otte J."/>
            <person name="Skaloud P."/>
            <person name="Haon M."/>
            <person name="Grisel S."/>
            <person name="Petersen M."/>
            <person name="Berrin J.G."/>
            <person name="Delaux P.M."/>
            <person name="Dal Grande F."/>
            <person name="Keller J."/>
        </authorList>
    </citation>
    <scope>NUCLEOTIDE SEQUENCE [LARGE SCALE GENOMIC DNA]</scope>
    <source>
        <strain evidence="3 4">SAG 2145</strain>
    </source>
</reference>
<feature type="region of interest" description="Disordered" evidence="2">
    <location>
        <begin position="73"/>
        <end position="93"/>
    </location>
</feature>
<keyword evidence="4" id="KW-1185">Reference proteome</keyword>
<feature type="region of interest" description="Disordered" evidence="2">
    <location>
        <begin position="110"/>
        <end position="141"/>
    </location>
</feature>
<comment type="caution">
    <text evidence="3">The sequence shown here is derived from an EMBL/GenBank/DDBJ whole genome shotgun (WGS) entry which is preliminary data.</text>
</comment>
<name>A0AAW1QCW3_9CHLO</name>
<feature type="compositionally biased region" description="Basic residues" evidence="2">
    <location>
        <begin position="1"/>
        <end position="12"/>
    </location>
</feature>
<proteinExistence type="predicted"/>